<keyword evidence="10" id="KW-1185">Reference proteome</keyword>
<dbReference type="PROSITE" id="PS50845">
    <property type="entry name" value="RETICULON"/>
    <property type="match status" value="1"/>
</dbReference>
<evidence type="ECO:0000256" key="7">
    <source>
        <dbReference type="SAM" id="MobiDB-lite"/>
    </source>
</evidence>
<accession>A0A5D2N601</accession>
<evidence type="ECO:0000256" key="2">
    <source>
        <dbReference type="ARBA" id="ARBA00022692"/>
    </source>
</evidence>
<evidence type="ECO:0000256" key="6">
    <source>
        <dbReference type="RuleBase" id="RU363132"/>
    </source>
</evidence>
<dbReference type="InterPro" id="IPR045064">
    <property type="entry name" value="Reticulon-like"/>
</dbReference>
<protein>
    <recommendedName>
        <fullName evidence="6">Reticulon-like protein</fullName>
    </recommendedName>
</protein>
<dbReference type="PANTHER" id="PTHR10994">
    <property type="entry name" value="RETICULON"/>
    <property type="match status" value="1"/>
</dbReference>
<proteinExistence type="predicted"/>
<feature type="transmembrane region" description="Helical" evidence="6">
    <location>
        <begin position="47"/>
        <end position="65"/>
    </location>
</feature>
<evidence type="ECO:0000256" key="3">
    <source>
        <dbReference type="ARBA" id="ARBA00022824"/>
    </source>
</evidence>
<keyword evidence="2 6" id="KW-0812">Transmembrane</keyword>
<reference evidence="9 10" key="1">
    <citation type="submission" date="2019-07" db="EMBL/GenBank/DDBJ databases">
        <title>WGS assembly of Gossypium tomentosum.</title>
        <authorList>
            <person name="Chen Z.J."/>
            <person name="Sreedasyam A."/>
            <person name="Ando A."/>
            <person name="Song Q."/>
            <person name="De L."/>
            <person name="Hulse-Kemp A."/>
            <person name="Ding M."/>
            <person name="Ye W."/>
            <person name="Kirkbride R."/>
            <person name="Jenkins J."/>
            <person name="Plott C."/>
            <person name="Lovell J."/>
            <person name="Lin Y.-M."/>
            <person name="Vaughn R."/>
            <person name="Liu B."/>
            <person name="Li W."/>
            <person name="Simpson S."/>
            <person name="Scheffler B."/>
            <person name="Saski C."/>
            <person name="Grover C."/>
            <person name="Hu G."/>
            <person name="Conover J."/>
            <person name="Carlson J."/>
            <person name="Shu S."/>
            <person name="Boston L."/>
            <person name="Williams M."/>
            <person name="Peterson D."/>
            <person name="Mcgee K."/>
            <person name="Jones D."/>
            <person name="Wendel J."/>
            <person name="Stelly D."/>
            <person name="Grimwood J."/>
            <person name="Schmutz J."/>
        </authorList>
    </citation>
    <scope>NUCLEOTIDE SEQUENCE [LARGE SCALE GENOMIC DNA]</scope>
    <source>
        <strain evidence="9">7179.01</strain>
    </source>
</reference>
<evidence type="ECO:0000259" key="8">
    <source>
        <dbReference type="PROSITE" id="PS50845"/>
    </source>
</evidence>
<sequence length="192" mass="22099">MVEHEESLMEKIHDHDSSSDSDDDKPSKTSEQKGISRSPRELLEYNLLPLVCHLLMLTLALLFLWSNVTAFIQKSPTRIPEVQIPKDPVLECGQALRFEINCAFSVLQDIASGRDLKKFLSVIASLWVLSIVGSWCNFWTLFYIVFILLHTVLVLYEKYEGKVDPFAEKAMHEIKKQYAVFDTKFLRFRGDG</sequence>
<dbReference type="Proteomes" id="UP000322667">
    <property type="component" value="Chromosome A11"/>
</dbReference>
<evidence type="ECO:0000313" key="9">
    <source>
        <dbReference type="EMBL" id="TYH98863.1"/>
    </source>
</evidence>
<dbReference type="PANTHER" id="PTHR10994:SF193">
    <property type="entry name" value="RETICULON-LIKE PROTEIN"/>
    <property type="match status" value="1"/>
</dbReference>
<dbReference type="InterPro" id="IPR003388">
    <property type="entry name" value="Reticulon"/>
</dbReference>
<dbReference type="GO" id="GO:0009617">
    <property type="term" value="P:response to bacterium"/>
    <property type="evidence" value="ECO:0007669"/>
    <property type="project" value="InterPro"/>
</dbReference>
<dbReference type="Pfam" id="PF02453">
    <property type="entry name" value="Reticulon"/>
    <property type="match status" value="1"/>
</dbReference>
<evidence type="ECO:0000256" key="1">
    <source>
        <dbReference type="ARBA" id="ARBA00004477"/>
    </source>
</evidence>
<keyword evidence="3 6" id="KW-0256">Endoplasmic reticulum</keyword>
<name>A0A5D2N601_GOSTO</name>
<organism evidence="9 10">
    <name type="scientific">Gossypium tomentosum</name>
    <name type="common">Hawaiian cotton</name>
    <name type="synonym">Gossypium sandvicense</name>
    <dbReference type="NCBI Taxonomy" id="34277"/>
    <lineage>
        <taxon>Eukaryota</taxon>
        <taxon>Viridiplantae</taxon>
        <taxon>Streptophyta</taxon>
        <taxon>Embryophyta</taxon>
        <taxon>Tracheophyta</taxon>
        <taxon>Spermatophyta</taxon>
        <taxon>Magnoliopsida</taxon>
        <taxon>eudicotyledons</taxon>
        <taxon>Gunneridae</taxon>
        <taxon>Pentapetalae</taxon>
        <taxon>rosids</taxon>
        <taxon>malvids</taxon>
        <taxon>Malvales</taxon>
        <taxon>Malvaceae</taxon>
        <taxon>Malvoideae</taxon>
        <taxon>Gossypium</taxon>
    </lineage>
</organism>
<dbReference type="AlphaFoldDB" id="A0A5D2N601"/>
<dbReference type="EMBL" id="CM017620">
    <property type="protein sequence ID" value="TYH98863.1"/>
    <property type="molecule type" value="Genomic_DNA"/>
</dbReference>
<keyword evidence="5 6" id="KW-0472">Membrane</keyword>
<gene>
    <name evidence="9" type="ORF">ES332_A11G026700v1</name>
</gene>
<comment type="subcellular location">
    <subcellularLocation>
        <location evidence="1 6">Endoplasmic reticulum membrane</location>
        <topology evidence="1 6">Multi-pass membrane protein</topology>
    </subcellularLocation>
</comment>
<feature type="compositionally biased region" description="Basic and acidic residues" evidence="7">
    <location>
        <begin position="1"/>
        <end position="31"/>
    </location>
</feature>
<comment type="caution">
    <text evidence="6">Lacks conserved residue(s) required for the propagation of feature annotation.</text>
</comment>
<evidence type="ECO:0000256" key="4">
    <source>
        <dbReference type="ARBA" id="ARBA00022989"/>
    </source>
</evidence>
<evidence type="ECO:0000256" key="5">
    <source>
        <dbReference type="ARBA" id="ARBA00023136"/>
    </source>
</evidence>
<keyword evidence="4 6" id="KW-1133">Transmembrane helix</keyword>
<feature type="domain" description="Reticulon" evidence="8">
    <location>
        <begin position="42"/>
        <end position="192"/>
    </location>
</feature>
<feature type="region of interest" description="Disordered" evidence="7">
    <location>
        <begin position="1"/>
        <end position="36"/>
    </location>
</feature>
<evidence type="ECO:0000313" key="10">
    <source>
        <dbReference type="Proteomes" id="UP000322667"/>
    </source>
</evidence>
<dbReference type="GO" id="GO:0005789">
    <property type="term" value="C:endoplasmic reticulum membrane"/>
    <property type="evidence" value="ECO:0007669"/>
    <property type="project" value="UniProtKB-SubCell"/>
</dbReference>